<reference evidence="3" key="1">
    <citation type="submission" date="2016-10" db="EMBL/GenBank/DDBJ databases">
        <authorList>
            <person name="Varghese N."/>
            <person name="Submissions S."/>
        </authorList>
    </citation>
    <scope>NUCLEOTIDE SEQUENCE [LARGE SCALE GENOMIC DNA]</scope>
    <source>
        <strain evidence="3">S7</strain>
    </source>
</reference>
<keyword evidence="3" id="KW-1185">Reference proteome</keyword>
<dbReference type="EMBL" id="FOXD01000045">
    <property type="protein sequence ID" value="SFQ43063.1"/>
    <property type="molecule type" value="Genomic_DNA"/>
</dbReference>
<name>A0A1I5YFW8_9BACI</name>
<feature type="compositionally biased region" description="Basic and acidic residues" evidence="1">
    <location>
        <begin position="1"/>
        <end position="10"/>
    </location>
</feature>
<gene>
    <name evidence="2" type="ORF">SAMN05518683_1452</name>
</gene>
<proteinExistence type="predicted"/>
<dbReference type="Proteomes" id="UP000198892">
    <property type="component" value="Unassembled WGS sequence"/>
</dbReference>
<protein>
    <submittedName>
        <fullName evidence="2">Uncharacterized protein</fullName>
    </submittedName>
</protein>
<evidence type="ECO:0000313" key="3">
    <source>
        <dbReference type="Proteomes" id="UP000198892"/>
    </source>
</evidence>
<accession>A0A1I5YFW8</accession>
<feature type="region of interest" description="Disordered" evidence="1">
    <location>
        <begin position="1"/>
        <end position="60"/>
    </location>
</feature>
<dbReference type="AlphaFoldDB" id="A0A1I5YFW8"/>
<dbReference type="RefSeq" id="WP_093339965.1">
    <property type="nucleotide sequence ID" value="NZ_FOXD01000045.1"/>
</dbReference>
<organism evidence="2 3">
    <name type="scientific">Salibacterium halotolerans</name>
    <dbReference type="NCBI Taxonomy" id="1884432"/>
    <lineage>
        <taxon>Bacteria</taxon>
        <taxon>Bacillati</taxon>
        <taxon>Bacillota</taxon>
        <taxon>Bacilli</taxon>
        <taxon>Bacillales</taxon>
        <taxon>Bacillaceae</taxon>
    </lineage>
</organism>
<evidence type="ECO:0000256" key="1">
    <source>
        <dbReference type="SAM" id="MobiDB-lite"/>
    </source>
</evidence>
<evidence type="ECO:0000313" key="2">
    <source>
        <dbReference type="EMBL" id="SFQ43063.1"/>
    </source>
</evidence>
<feature type="compositionally biased region" description="Basic and acidic residues" evidence="1">
    <location>
        <begin position="41"/>
        <end position="51"/>
    </location>
</feature>
<sequence length="60" mass="6807">MADPKTKPAEELTAGELADIIDEEHGGIYAHPPASKEEEEETRRLVRNYKEQKKKAKQNS</sequence>